<name>A0ABS1C597_9BACT</name>
<dbReference type="Proteomes" id="UP000644147">
    <property type="component" value="Unassembled WGS sequence"/>
</dbReference>
<evidence type="ECO:0000313" key="1">
    <source>
        <dbReference type="EMBL" id="MBK0404551.1"/>
    </source>
</evidence>
<comment type="caution">
    <text evidence="1">The sequence shown here is derived from an EMBL/GenBank/DDBJ whole genome shotgun (WGS) entry which is preliminary data.</text>
</comment>
<gene>
    <name evidence="1" type="ORF">I5M27_16255</name>
</gene>
<proteinExistence type="predicted"/>
<organism evidence="1 2">
    <name type="scientific">Adhaeribacter terrigena</name>
    <dbReference type="NCBI Taxonomy" id="2793070"/>
    <lineage>
        <taxon>Bacteria</taxon>
        <taxon>Pseudomonadati</taxon>
        <taxon>Bacteroidota</taxon>
        <taxon>Cytophagia</taxon>
        <taxon>Cytophagales</taxon>
        <taxon>Hymenobacteraceae</taxon>
        <taxon>Adhaeribacter</taxon>
    </lineage>
</organism>
<protein>
    <recommendedName>
        <fullName evidence="3">MORN repeat variant</fullName>
    </recommendedName>
</protein>
<evidence type="ECO:0008006" key="3">
    <source>
        <dbReference type="Google" id="ProtNLM"/>
    </source>
</evidence>
<evidence type="ECO:0000313" key="2">
    <source>
        <dbReference type="Proteomes" id="UP000644147"/>
    </source>
</evidence>
<dbReference type="EMBL" id="JAEHFX010000009">
    <property type="protein sequence ID" value="MBK0404551.1"/>
    <property type="molecule type" value="Genomic_DNA"/>
</dbReference>
<reference evidence="1 2" key="1">
    <citation type="submission" date="2020-12" db="EMBL/GenBank/DDBJ databases">
        <title>Bacterial novel species Adhaeribacter sp. BT258 isolated from soil.</title>
        <authorList>
            <person name="Jung H.-Y."/>
        </authorList>
    </citation>
    <scope>NUCLEOTIDE SEQUENCE [LARGE SCALE GENOMIC DNA]</scope>
    <source>
        <strain evidence="1 2">BT258</strain>
    </source>
</reference>
<dbReference type="RefSeq" id="WP_200507383.1">
    <property type="nucleotide sequence ID" value="NZ_JAEHFX010000009.1"/>
</dbReference>
<accession>A0ABS1C597</accession>
<dbReference type="PROSITE" id="PS51257">
    <property type="entry name" value="PROKAR_LIPOPROTEIN"/>
    <property type="match status" value="1"/>
</dbReference>
<dbReference type="SUPFAM" id="SSF82185">
    <property type="entry name" value="Histone H3 K4-specific methyltransferase SET7/9 N-terminal domain"/>
    <property type="match status" value="1"/>
</dbReference>
<keyword evidence="2" id="KW-1185">Reference proteome</keyword>
<dbReference type="Gene3D" id="3.90.930.1">
    <property type="match status" value="1"/>
</dbReference>
<sequence length="148" mass="17362">MKLISFRLFLFVFAIIFSSCKTNQFNKAGKRHGRWEFADTLGTQVYKYGGRYKNGIEHGKWKYYLGGKIARKEKYRHNISYNQFFHENGKVSSQGKSQLDVSAAEIHWYYFGDWEYFDEDGKPTMVKTFENGKQTNVRKIGPATQATR</sequence>